<gene>
    <name evidence="9" type="ORF">KIH39_21550</name>
</gene>
<dbReference type="PANTHER" id="PTHR43304">
    <property type="entry name" value="PHYTOCHROME-LIKE PROTEIN CPH1"/>
    <property type="match status" value="1"/>
</dbReference>
<dbReference type="Gene3D" id="3.30.565.10">
    <property type="entry name" value="Histidine kinase-like ATPase, C-terminal domain"/>
    <property type="match status" value="1"/>
</dbReference>
<dbReference type="RefSeq" id="WP_213495287.1">
    <property type="nucleotide sequence ID" value="NZ_CP074694.1"/>
</dbReference>
<evidence type="ECO:0000259" key="8">
    <source>
        <dbReference type="PROSITE" id="PS50109"/>
    </source>
</evidence>
<dbReference type="InterPro" id="IPR036097">
    <property type="entry name" value="HisK_dim/P_sf"/>
</dbReference>
<evidence type="ECO:0000313" key="9">
    <source>
        <dbReference type="EMBL" id="QVL31406.1"/>
    </source>
</evidence>
<proteinExistence type="predicted"/>
<dbReference type="InterPro" id="IPR036890">
    <property type="entry name" value="HATPase_C_sf"/>
</dbReference>
<dbReference type="KEGG" id="tsph:KIH39_21550"/>
<dbReference type="SUPFAM" id="SSF47384">
    <property type="entry name" value="Homodimeric domain of signal transducing histidine kinase"/>
    <property type="match status" value="1"/>
</dbReference>
<evidence type="ECO:0000313" key="10">
    <source>
        <dbReference type="Proteomes" id="UP000676194"/>
    </source>
</evidence>
<evidence type="ECO:0000256" key="7">
    <source>
        <dbReference type="SAM" id="Phobius"/>
    </source>
</evidence>
<accession>A0A8E6EXL5</accession>
<dbReference type="SMART" id="SM00387">
    <property type="entry name" value="HATPase_c"/>
    <property type="match status" value="1"/>
</dbReference>
<keyword evidence="10" id="KW-1185">Reference proteome</keyword>
<dbReference type="PANTHER" id="PTHR43304:SF1">
    <property type="entry name" value="PAC DOMAIN-CONTAINING PROTEIN"/>
    <property type="match status" value="1"/>
</dbReference>
<dbReference type="PROSITE" id="PS50109">
    <property type="entry name" value="HIS_KIN"/>
    <property type="match status" value="1"/>
</dbReference>
<dbReference type="InterPro" id="IPR003661">
    <property type="entry name" value="HisK_dim/P_dom"/>
</dbReference>
<evidence type="ECO:0000256" key="3">
    <source>
        <dbReference type="ARBA" id="ARBA00022553"/>
    </source>
</evidence>
<dbReference type="Pfam" id="PF02518">
    <property type="entry name" value="HATPase_c"/>
    <property type="match status" value="1"/>
</dbReference>
<dbReference type="Pfam" id="PF05227">
    <property type="entry name" value="CHASE3"/>
    <property type="match status" value="1"/>
</dbReference>
<organism evidence="9 10">
    <name type="scientific">Telmatocola sphagniphila</name>
    <dbReference type="NCBI Taxonomy" id="1123043"/>
    <lineage>
        <taxon>Bacteria</taxon>
        <taxon>Pseudomonadati</taxon>
        <taxon>Planctomycetota</taxon>
        <taxon>Planctomycetia</taxon>
        <taxon>Gemmatales</taxon>
        <taxon>Gemmataceae</taxon>
    </lineage>
</organism>
<dbReference type="FunFam" id="3.30.565.10:FF:000006">
    <property type="entry name" value="Sensor histidine kinase WalK"/>
    <property type="match status" value="1"/>
</dbReference>
<dbReference type="CDD" id="cd19410">
    <property type="entry name" value="HK9-like_sensor"/>
    <property type="match status" value="1"/>
</dbReference>
<dbReference type="SUPFAM" id="SSF55874">
    <property type="entry name" value="ATPase domain of HSP90 chaperone/DNA topoisomerase II/histidine kinase"/>
    <property type="match status" value="1"/>
</dbReference>
<protein>
    <recommendedName>
        <fullName evidence="2">histidine kinase</fullName>
        <ecNumber evidence="2">2.7.13.3</ecNumber>
    </recommendedName>
</protein>
<keyword evidence="7" id="KW-1133">Transmembrane helix</keyword>
<dbReference type="InterPro" id="IPR052162">
    <property type="entry name" value="Sensor_kinase/Photoreceptor"/>
</dbReference>
<dbReference type="Gene3D" id="1.10.287.130">
    <property type="match status" value="1"/>
</dbReference>
<comment type="catalytic activity">
    <reaction evidence="1">
        <text>ATP + protein L-histidine = ADP + protein N-phospho-L-histidine.</text>
        <dbReference type="EC" id="2.7.13.3"/>
    </reaction>
</comment>
<dbReference type="EMBL" id="CP074694">
    <property type="protein sequence ID" value="QVL31406.1"/>
    <property type="molecule type" value="Genomic_DNA"/>
</dbReference>
<keyword evidence="3" id="KW-0597">Phosphoprotein</keyword>
<dbReference type="InterPro" id="IPR007891">
    <property type="entry name" value="CHASE3"/>
</dbReference>
<keyword evidence="5" id="KW-0418">Kinase</keyword>
<keyword evidence="4" id="KW-0808">Transferase</keyword>
<evidence type="ECO:0000256" key="6">
    <source>
        <dbReference type="SAM" id="Coils"/>
    </source>
</evidence>
<reference evidence="9" key="1">
    <citation type="submission" date="2021-05" db="EMBL/GenBank/DDBJ databases">
        <title>Complete genome sequence of the cellulolytic planctomycete Telmatocola sphagniphila SP2T and characterization of the first cellulase from planctomycetes.</title>
        <authorList>
            <person name="Rakitin A.L."/>
            <person name="Beletsky A.V."/>
            <person name="Naumoff D.G."/>
            <person name="Kulichevskaya I.S."/>
            <person name="Mardanov A.V."/>
            <person name="Ravin N.V."/>
            <person name="Dedysh S.N."/>
        </authorList>
    </citation>
    <scope>NUCLEOTIDE SEQUENCE</scope>
    <source>
        <strain evidence="9">SP2T</strain>
    </source>
</reference>
<dbReference type="CDD" id="cd00082">
    <property type="entry name" value="HisKA"/>
    <property type="match status" value="1"/>
</dbReference>
<dbReference type="InterPro" id="IPR003594">
    <property type="entry name" value="HATPase_dom"/>
</dbReference>
<dbReference type="InterPro" id="IPR005467">
    <property type="entry name" value="His_kinase_dom"/>
</dbReference>
<feature type="domain" description="Histidine kinase" evidence="8">
    <location>
        <begin position="237"/>
        <end position="449"/>
    </location>
</feature>
<keyword evidence="7" id="KW-0472">Membrane</keyword>
<evidence type="ECO:0000256" key="5">
    <source>
        <dbReference type="ARBA" id="ARBA00022777"/>
    </source>
</evidence>
<dbReference type="EC" id="2.7.13.3" evidence="2"/>
<dbReference type="PRINTS" id="PR00344">
    <property type="entry name" value="BCTRLSENSOR"/>
</dbReference>
<name>A0A8E6EXL5_9BACT</name>
<dbReference type="Pfam" id="PF00512">
    <property type="entry name" value="HisKA"/>
    <property type="match status" value="1"/>
</dbReference>
<feature type="transmembrane region" description="Helical" evidence="7">
    <location>
        <begin position="178"/>
        <end position="203"/>
    </location>
</feature>
<feature type="coiled-coil region" evidence="6">
    <location>
        <begin position="142"/>
        <end position="172"/>
    </location>
</feature>
<sequence>MFKANNRSIFWGAGLLLALLATGFLFSYANTRRLRESEIWVSHTQEVLDVSEKILRRLVELESGVRGFLITDDEQFLIDALEIEQNLQHQAEEIRLLTADNPSQIRRIEELRPLYMQLRTTLKELTELRREDFEKARTLFASKKHERELRALRNLLEEFQKEERELLSVRQERDNRSYLIAMSFIFGNSIAGLTGLGVFYTYVYRNFQERQRSTRAYQKLSEDLSKSNGELEQFAYVASHDLQEPLRAISGCVQILKKRYQGKLDASADELIRHTVEGAERMQTLINDLLAYSRVTTQGKELSLIESSEPVQRALESLSSAIAETQAEIQVGPLPAVQADTTQLTRLFLNLISNAIKFCKETPRIEVGAQKREKDWCFFVRDNGIGIDPTYFDRIFIIFQRLHNRAEFPGTGMGLAICRKIVERHGGQIWVESAPQKGSTFYFTVPDKGAKTS</sequence>
<keyword evidence="6" id="KW-0175">Coiled coil</keyword>
<evidence type="ECO:0000256" key="1">
    <source>
        <dbReference type="ARBA" id="ARBA00000085"/>
    </source>
</evidence>
<keyword evidence="7" id="KW-0812">Transmembrane</keyword>
<dbReference type="SMART" id="SM00388">
    <property type="entry name" value="HisKA"/>
    <property type="match status" value="1"/>
</dbReference>
<dbReference type="GO" id="GO:0000155">
    <property type="term" value="F:phosphorelay sensor kinase activity"/>
    <property type="evidence" value="ECO:0007669"/>
    <property type="project" value="InterPro"/>
</dbReference>
<dbReference type="InterPro" id="IPR004358">
    <property type="entry name" value="Sig_transdc_His_kin-like_C"/>
</dbReference>
<dbReference type="Proteomes" id="UP000676194">
    <property type="component" value="Chromosome"/>
</dbReference>
<evidence type="ECO:0000256" key="2">
    <source>
        <dbReference type="ARBA" id="ARBA00012438"/>
    </source>
</evidence>
<evidence type="ECO:0000256" key="4">
    <source>
        <dbReference type="ARBA" id="ARBA00022679"/>
    </source>
</evidence>
<dbReference type="AlphaFoldDB" id="A0A8E6EXL5"/>